<dbReference type="PANTHER" id="PTHR43490">
    <property type="entry name" value="(+)-NEOMENTHOL DEHYDROGENASE"/>
    <property type="match status" value="1"/>
</dbReference>
<accession>A0AAJ6L2J1</accession>
<reference evidence="5 6" key="1">
    <citation type="submission" date="2023-07" db="EMBL/GenBank/DDBJ databases">
        <title>Micromonospora profundi TRM 95458 converts glycerol to a new osmotic compound.</title>
        <authorList>
            <person name="Lu D."/>
        </authorList>
    </citation>
    <scope>NUCLEOTIDE SEQUENCE [LARGE SCALE GENOMIC DNA]</scope>
    <source>
        <strain evidence="5 6">TRM95458</strain>
    </source>
</reference>
<dbReference type="SUPFAM" id="SSF51735">
    <property type="entry name" value="NAD(P)-binding Rossmann-fold domains"/>
    <property type="match status" value="1"/>
</dbReference>
<protein>
    <submittedName>
        <fullName evidence="5">SDR family NAD(P)-dependent oxidoreductase</fullName>
    </submittedName>
</protein>
<dbReference type="Gene3D" id="3.40.50.720">
    <property type="entry name" value="NAD(P)-binding Rossmann-like Domain"/>
    <property type="match status" value="1"/>
</dbReference>
<keyword evidence="6" id="KW-1185">Reference proteome</keyword>
<evidence type="ECO:0000256" key="1">
    <source>
        <dbReference type="ARBA" id="ARBA00006484"/>
    </source>
</evidence>
<dbReference type="KEGG" id="mprn:Q3V37_18980"/>
<dbReference type="EMBL" id="CP130472">
    <property type="protein sequence ID" value="WLS43486.1"/>
    <property type="molecule type" value="Genomic_DNA"/>
</dbReference>
<keyword evidence="2" id="KW-0521">NADP</keyword>
<sequence>MYVAWPAESPPSSPEPEDGRVALVSGGNRGLGLQVVRMLAERGMRVVLGSRSVESGRHAIESLGDLADRVAVRQLDITNPDSVAALTSWLDRRLGRCDVLVNNAAVLLDDDDIDATAVDLDVVVSTLNTNLLGTWRLTQAVVPLMRACGYGRIVNMSSDGDGVPPPGRGLPAYRLSKAAVNTLTRMLAAELADDGILVNACTPERAGILTGRAVPPTPLASAAVWLATLPDGGPTGGFFRGFSAVER</sequence>
<organism evidence="5 6">
    <name type="scientific">Micromonospora profundi</name>
    <dbReference type="NCBI Taxonomy" id="1420889"/>
    <lineage>
        <taxon>Bacteria</taxon>
        <taxon>Bacillati</taxon>
        <taxon>Actinomycetota</taxon>
        <taxon>Actinomycetes</taxon>
        <taxon>Micromonosporales</taxon>
        <taxon>Micromonosporaceae</taxon>
        <taxon>Micromonospora</taxon>
    </lineage>
</organism>
<dbReference type="AlphaFoldDB" id="A0AAJ6L2J1"/>
<comment type="similarity">
    <text evidence="1 4">Belongs to the short-chain dehydrogenases/reductases (SDR) family.</text>
</comment>
<dbReference type="RefSeq" id="WP_053656551.1">
    <property type="nucleotide sequence ID" value="NZ_CP130472.1"/>
</dbReference>
<evidence type="ECO:0000313" key="6">
    <source>
        <dbReference type="Proteomes" id="UP001235874"/>
    </source>
</evidence>
<dbReference type="InterPro" id="IPR002347">
    <property type="entry name" value="SDR_fam"/>
</dbReference>
<dbReference type="Pfam" id="PF00106">
    <property type="entry name" value="adh_short"/>
    <property type="match status" value="1"/>
</dbReference>
<dbReference type="PRINTS" id="PR00081">
    <property type="entry name" value="GDHRDH"/>
</dbReference>
<dbReference type="InterPro" id="IPR036291">
    <property type="entry name" value="NAD(P)-bd_dom_sf"/>
</dbReference>
<evidence type="ECO:0000256" key="3">
    <source>
        <dbReference type="ARBA" id="ARBA00023002"/>
    </source>
</evidence>
<dbReference type="PANTHER" id="PTHR43490:SF99">
    <property type="entry name" value="SHORT-CHAIN DEHYDROGENASE_REDUCTASE"/>
    <property type="match status" value="1"/>
</dbReference>
<name>A0AAJ6L2J1_9ACTN</name>
<keyword evidence="3" id="KW-0560">Oxidoreductase</keyword>
<dbReference type="GO" id="GO:0016491">
    <property type="term" value="F:oxidoreductase activity"/>
    <property type="evidence" value="ECO:0007669"/>
    <property type="project" value="UniProtKB-KW"/>
</dbReference>
<evidence type="ECO:0000256" key="4">
    <source>
        <dbReference type="RuleBase" id="RU000363"/>
    </source>
</evidence>
<evidence type="ECO:0000313" key="5">
    <source>
        <dbReference type="EMBL" id="WLS43486.1"/>
    </source>
</evidence>
<dbReference type="PRINTS" id="PR00080">
    <property type="entry name" value="SDRFAMILY"/>
</dbReference>
<proteinExistence type="inferred from homology"/>
<evidence type="ECO:0000256" key="2">
    <source>
        <dbReference type="ARBA" id="ARBA00022857"/>
    </source>
</evidence>
<dbReference type="Proteomes" id="UP001235874">
    <property type="component" value="Chromosome"/>
</dbReference>
<gene>
    <name evidence="5" type="ORF">Q3V37_18980</name>
</gene>